<comment type="similarity">
    <text evidence="3">Belongs to the UPL family. K-HECT subfamily.</text>
</comment>
<feature type="region of interest" description="Disordered" evidence="4">
    <location>
        <begin position="1151"/>
        <end position="1239"/>
    </location>
</feature>
<evidence type="ECO:0000256" key="1">
    <source>
        <dbReference type="ARBA" id="ARBA00000885"/>
    </source>
</evidence>
<dbReference type="SUPFAM" id="SSF159034">
    <property type="entry name" value="Mib/herc2 domain-like"/>
    <property type="match status" value="1"/>
</dbReference>
<dbReference type="GO" id="GO:0046872">
    <property type="term" value="F:metal ion binding"/>
    <property type="evidence" value="ECO:0007669"/>
    <property type="project" value="InterPro"/>
</dbReference>
<dbReference type="EMBL" id="GL381492">
    <property type="protein sequence ID" value="EGT38408.1"/>
    <property type="molecule type" value="Genomic_DNA"/>
</dbReference>
<keyword evidence="2 3" id="KW-0808">Transferase</keyword>
<evidence type="ECO:0000313" key="7">
    <source>
        <dbReference type="Proteomes" id="UP000008068"/>
    </source>
</evidence>
<comment type="pathway">
    <text evidence="3">Protein modification; protein ubiquitination.</text>
</comment>
<proteinExistence type="inferred from homology"/>
<sequence length="1239" mass="136764">IRNLCISFISKPFSEEEQKVKAAATQQPGTSTKQELPNPNLVRKVLHQLLPIFCEIFQRSLNGVVRRTSLSLMRKIVENIGDLRQSAVSDEGVTPNSARKMSADVSNAAESLVAVVVSVLDQEDDHEGHEQVLLILQSLLEKDADLWVTELIRLGVFERVEAMAQEPPKGLEEVLKAIHLDGRSRVAPMEIDFEHQQQPSSSAAGNEIMDTTPVADVPEGEGSSSAAEVAEPETSTPSSSSQQSIPKPKTTASSSASSAILQVVSKLSGVASLDKSAAAAAADKKPSKIVLNQGTPYRWKEWRIVRGPSSLFIWSDVLLIELPFQSNGWFRYLADNDFHVQFVTGTANVDQQMTDEEKVEVPAWEMWSAKSSELQIKSISSSNPSGQANTMVTTIKVQDDAGGFMFETGTGRKTNVMPEYALPIDFHTGWSAHGVTTRKIKFRQDIQKRKVQELAWKLWNDHLREAHAKPREALLKLEEAARTIEVTLRKLLNAKPRVSKQPVINKLHKYMDAMETVYTSVIDDRRLSTFEFSVSGIVPVIFALLSSMDKYPDVYRNVFIEKFSKGDALSKLALKMVAVLEASEKFPQYLYDSPGGSSFGLQLLSRRVRTKLEMIPRNDGKDHPDEQLVDKTGKIVKCEPLASIGSIRTYLMKMVARQWHDRDRSKFRYVKEIQELKQKGEAVVLRYVSDFDENGVIYWIGTNGRTAPSWSNPSSVKAVKITCSDARQPFGKPDDLLSRDQNPINCHTSDDKNAHFTIDLGLFVVPTSYTLRHSRGYGRSALRNWILQGSLDAKKWENVIVHVDDKSLGEPGSTASWHVAEKGTNAYRYYRIAQNGKNSSGQTHYLSCSGFEIYGDIVDVVAEAICEEAPKKESVPGTSSAGSSSSAAPLTKEQVIEMLPAREHNNKLKSGITLDSLVAMMQRSRNRIRGTYKISESKSKVVRGKDWRWEEQDGGEGKFVRIISPPENGWVDVTWDNGYSNSYRFGASGHFDIERVTSSGHRYSTPPFSSNVPSSVSFVHYDLNKHKIHYSTGYGRGPKKSCILNRQNLWSIILNVRRSNFIGASTLSRFSSVKNTTPSGTSSSGGSSGGAIGKKSMSTTNLVDERQKASGPSVASTGQAASAESLQHQTPSLENLLARAMPQTFGRIAENQEQEDEPMGGEESDSAASMRSAASSTSQVSTGSSQQQQQQQQDPDLTPRDSAGTPSTPRDDKNQALSVSAPDLAAARQRQASAEAERM</sequence>
<dbReference type="InterPro" id="IPR010606">
    <property type="entry name" value="Mib_Herc2"/>
</dbReference>
<keyword evidence="3" id="KW-0833">Ubl conjugation pathway</keyword>
<dbReference type="GO" id="GO:0043161">
    <property type="term" value="P:proteasome-mediated ubiquitin-dependent protein catabolic process"/>
    <property type="evidence" value="ECO:0007669"/>
    <property type="project" value="TreeGrafter"/>
</dbReference>
<feature type="compositionally biased region" description="Low complexity" evidence="4">
    <location>
        <begin position="232"/>
        <end position="244"/>
    </location>
</feature>
<gene>
    <name evidence="6" type="ORF">CAEBREN_30160</name>
</gene>
<dbReference type="AlphaFoldDB" id="G0PMR9"/>
<dbReference type="GO" id="GO:0061630">
    <property type="term" value="F:ubiquitin protein ligase activity"/>
    <property type="evidence" value="ECO:0007669"/>
    <property type="project" value="UniProtKB-UniRule"/>
</dbReference>
<dbReference type="Pfam" id="PF06701">
    <property type="entry name" value="MIB_HERC2"/>
    <property type="match status" value="1"/>
</dbReference>
<dbReference type="FunFam" id="2.60.120.260:FF:000014">
    <property type="entry name" value="E3 ubiquitin-protein ligase HECTD1 isoform X1"/>
    <property type="match status" value="1"/>
</dbReference>
<dbReference type="InterPro" id="IPR037252">
    <property type="entry name" value="Mib_Herc2_sf"/>
</dbReference>
<evidence type="ECO:0000256" key="2">
    <source>
        <dbReference type="ARBA" id="ARBA00022679"/>
    </source>
</evidence>
<feature type="region of interest" description="Disordered" evidence="4">
    <location>
        <begin position="1072"/>
        <end position="1128"/>
    </location>
</feature>
<dbReference type="Gene3D" id="2.30.30.40">
    <property type="entry name" value="SH3 Domains"/>
    <property type="match status" value="1"/>
</dbReference>
<feature type="compositionally biased region" description="Acidic residues" evidence="4">
    <location>
        <begin position="1152"/>
        <end position="1165"/>
    </location>
</feature>
<dbReference type="Gene3D" id="2.60.120.260">
    <property type="entry name" value="Galactose-binding domain-like"/>
    <property type="match status" value="1"/>
</dbReference>
<evidence type="ECO:0000256" key="4">
    <source>
        <dbReference type="SAM" id="MobiDB-lite"/>
    </source>
</evidence>
<name>G0PMR9_CAEBE</name>
<dbReference type="PANTHER" id="PTHR45670:SF1">
    <property type="entry name" value="E3 UBIQUITIN-PROTEIN LIGASE HECTD1"/>
    <property type="match status" value="1"/>
</dbReference>
<evidence type="ECO:0000256" key="3">
    <source>
        <dbReference type="RuleBase" id="RU369009"/>
    </source>
</evidence>
<feature type="domain" description="MIB/HERC2" evidence="5">
    <location>
        <begin position="927"/>
        <end position="999"/>
    </location>
</feature>
<comment type="catalytic activity">
    <reaction evidence="1 3">
        <text>S-ubiquitinyl-[E2 ubiquitin-conjugating enzyme]-L-cysteine + [acceptor protein]-L-lysine = [E2 ubiquitin-conjugating enzyme]-L-cysteine + N(6)-ubiquitinyl-[acceptor protein]-L-lysine.</text>
        <dbReference type="EC" id="2.3.2.26"/>
    </reaction>
</comment>
<feature type="compositionally biased region" description="Polar residues" evidence="4">
    <location>
        <begin position="1113"/>
        <end position="1128"/>
    </location>
</feature>
<dbReference type="GO" id="GO:0070534">
    <property type="term" value="P:protein K63-linked ubiquitination"/>
    <property type="evidence" value="ECO:0007669"/>
    <property type="project" value="TreeGrafter"/>
</dbReference>
<dbReference type="PROSITE" id="PS51416">
    <property type="entry name" value="MIB_HERC2"/>
    <property type="match status" value="1"/>
</dbReference>
<protein>
    <recommendedName>
        <fullName evidence="3">E3 ubiquitin-protein ligase</fullName>
        <ecNumber evidence="3">2.3.2.26</ecNumber>
    </recommendedName>
</protein>
<dbReference type="SUPFAM" id="SSF49785">
    <property type="entry name" value="Galactose-binding domain-like"/>
    <property type="match status" value="1"/>
</dbReference>
<feature type="compositionally biased region" description="Low complexity" evidence="4">
    <location>
        <begin position="1166"/>
        <end position="1193"/>
    </location>
</feature>
<dbReference type="Proteomes" id="UP000008068">
    <property type="component" value="Unassembled WGS sequence"/>
</dbReference>
<comment type="function">
    <text evidence="3">E3 ubiquitin-protein ligase which accepts ubiquitin from an E2 ubiquitin-conjugating enzyme in the form of a thioester and then directly transfers the ubiquitin to targeted substrates.</text>
</comment>
<dbReference type="InterPro" id="IPR012919">
    <property type="entry name" value="SUN_dom"/>
</dbReference>
<dbReference type="EC" id="2.3.2.26" evidence="3"/>
<organism evidence="7">
    <name type="scientific">Caenorhabditis brenneri</name>
    <name type="common">Nematode worm</name>
    <dbReference type="NCBI Taxonomy" id="135651"/>
    <lineage>
        <taxon>Eukaryota</taxon>
        <taxon>Metazoa</taxon>
        <taxon>Ecdysozoa</taxon>
        <taxon>Nematoda</taxon>
        <taxon>Chromadorea</taxon>
        <taxon>Rhabditida</taxon>
        <taxon>Rhabditina</taxon>
        <taxon>Rhabditomorpha</taxon>
        <taxon>Rhabditoidea</taxon>
        <taxon>Rhabditidae</taxon>
        <taxon>Peloderinae</taxon>
        <taxon>Caenorhabditis</taxon>
    </lineage>
</organism>
<keyword evidence="7" id="KW-1185">Reference proteome</keyword>
<feature type="non-terminal residue" evidence="6">
    <location>
        <position position="1"/>
    </location>
</feature>
<dbReference type="Pfam" id="PF07738">
    <property type="entry name" value="Sad1_UNC"/>
    <property type="match status" value="1"/>
</dbReference>
<feature type="region of interest" description="Disordered" evidence="4">
    <location>
        <begin position="212"/>
        <end position="253"/>
    </location>
</feature>
<reference evidence="7" key="1">
    <citation type="submission" date="2011-07" db="EMBL/GenBank/DDBJ databases">
        <authorList>
            <consortium name="Caenorhabditis brenneri Sequencing and Analysis Consortium"/>
            <person name="Wilson R.K."/>
        </authorList>
    </citation>
    <scope>NUCLEOTIDE SEQUENCE [LARGE SCALE GENOMIC DNA]</scope>
    <source>
        <strain evidence="7">PB2801</strain>
    </source>
</reference>
<dbReference type="PANTHER" id="PTHR45670">
    <property type="entry name" value="E3 UBIQUITIN-PROTEIN LIGASE TRIP12"/>
    <property type="match status" value="1"/>
</dbReference>
<accession>G0PMR9</accession>
<evidence type="ECO:0000313" key="6">
    <source>
        <dbReference type="EMBL" id="EGT38408.1"/>
    </source>
</evidence>
<dbReference type="OrthoDB" id="5860537at2759"/>
<dbReference type="GO" id="GO:0016607">
    <property type="term" value="C:nuclear speck"/>
    <property type="evidence" value="ECO:0007669"/>
    <property type="project" value="TreeGrafter"/>
</dbReference>
<feature type="non-terminal residue" evidence="6">
    <location>
        <position position="1239"/>
    </location>
</feature>
<dbReference type="InParanoid" id="G0PMR9"/>
<dbReference type="UniPathway" id="UPA00143"/>
<dbReference type="STRING" id="135651.G0PMR9"/>
<dbReference type="eggNOG" id="KOG4276">
    <property type="taxonomic scope" value="Eukaryota"/>
</dbReference>
<dbReference type="InterPro" id="IPR008979">
    <property type="entry name" value="Galactose-bd-like_sf"/>
</dbReference>
<evidence type="ECO:0000259" key="5">
    <source>
        <dbReference type="PROSITE" id="PS51416"/>
    </source>
</evidence>
<feature type="compositionally biased region" description="Low complexity" evidence="4">
    <location>
        <begin position="1225"/>
        <end position="1239"/>
    </location>
</feature>
<dbReference type="InterPro" id="IPR045322">
    <property type="entry name" value="HECTD1/TRIP12-like"/>
</dbReference>